<dbReference type="AlphaFoldDB" id="F9WAV4"/>
<feature type="non-terminal residue" evidence="1">
    <location>
        <position position="159"/>
    </location>
</feature>
<organism evidence="1 2">
    <name type="scientific">Trypanosoma congolense (strain IL3000)</name>
    <dbReference type="NCBI Taxonomy" id="1068625"/>
    <lineage>
        <taxon>Eukaryota</taxon>
        <taxon>Discoba</taxon>
        <taxon>Euglenozoa</taxon>
        <taxon>Kinetoplastea</taxon>
        <taxon>Metakinetoplastina</taxon>
        <taxon>Trypanosomatida</taxon>
        <taxon>Trypanosomatidae</taxon>
        <taxon>Trypanosoma</taxon>
        <taxon>Nannomonas</taxon>
    </lineage>
</organism>
<evidence type="ECO:0000313" key="2">
    <source>
        <dbReference type="Proteomes" id="UP000000702"/>
    </source>
</evidence>
<protein>
    <submittedName>
        <fullName evidence="1">WGS project CAEQ00000000 data, annotated contig 2020</fullName>
    </submittedName>
</protein>
<sequence length="159" mass="17711">MNETSAMDNCGCLTDHPEVHKMEYRRPLGDKLHMDCLQSLVTTSAEEIVLHGVFGEEDCIRQLDALVSVQRRIPARSDGANALVLAGNVLTSAILSSQLAMHRWNVLEAQTVAEASEKLKREYVAFKRRVCNDEHLKAISRAHENVLNKASARGSEWDA</sequence>
<dbReference type="EMBL" id="CAEQ01001486">
    <property type="protein sequence ID" value="CCD14376.1"/>
    <property type="molecule type" value="Genomic_DNA"/>
</dbReference>
<accession>F9WAV4</accession>
<keyword evidence="2" id="KW-1185">Reference proteome</keyword>
<reference evidence="2" key="1">
    <citation type="submission" date="2011-07" db="EMBL/GenBank/DDBJ databases">
        <title>Divergent evolution of antigenic variation in African trypanosomes.</title>
        <authorList>
            <person name="Jackson A.P."/>
            <person name="Berry A."/>
            <person name="Allison H.C."/>
            <person name="Burton P."/>
            <person name="Anderson J."/>
            <person name="Aslett M."/>
            <person name="Brown R."/>
            <person name="Corton N."/>
            <person name="Harris D."/>
            <person name="Hauser H."/>
            <person name="Gamble J."/>
            <person name="Gilderthorp R."/>
            <person name="McQuillan J."/>
            <person name="Quail M.A."/>
            <person name="Sanders M."/>
            <person name="Van Tonder A."/>
            <person name="Ginger M.L."/>
            <person name="Donelson J.E."/>
            <person name="Field M.C."/>
            <person name="Barry J.D."/>
            <person name="Berriman M."/>
            <person name="Hertz-Fowler C."/>
        </authorList>
    </citation>
    <scope>NUCLEOTIDE SEQUENCE [LARGE SCALE GENOMIC DNA]</scope>
    <source>
        <strain evidence="2">IL3000</strain>
    </source>
</reference>
<proteinExistence type="predicted"/>
<evidence type="ECO:0000313" key="1">
    <source>
        <dbReference type="EMBL" id="CCD14376.1"/>
    </source>
</evidence>
<comment type="caution">
    <text evidence="1">The sequence shown here is derived from an EMBL/GenBank/DDBJ whole genome shotgun (WGS) entry which is preliminary data.</text>
</comment>
<reference evidence="1 2" key="2">
    <citation type="journal article" date="2012" name="Proc. Natl. Acad. Sci. U.S.A.">
        <title>Antigenic diversity is generated by distinct evolutionary mechanisms in African trypanosome species.</title>
        <authorList>
            <person name="Jackson A.P."/>
            <person name="Berry A."/>
            <person name="Aslett M."/>
            <person name="Allison H.C."/>
            <person name="Burton P."/>
            <person name="Vavrova-Anderson J."/>
            <person name="Brown R."/>
            <person name="Browne H."/>
            <person name="Corton N."/>
            <person name="Hauser H."/>
            <person name="Gamble J."/>
            <person name="Gilderthorp R."/>
            <person name="Marcello L."/>
            <person name="McQuillan J."/>
            <person name="Otto T.D."/>
            <person name="Quail M.A."/>
            <person name="Sanders M.J."/>
            <person name="van Tonder A."/>
            <person name="Ginger M.L."/>
            <person name="Field M.C."/>
            <person name="Barry J.D."/>
            <person name="Hertz-Fowler C."/>
            <person name="Berriman M."/>
        </authorList>
    </citation>
    <scope>NUCLEOTIDE SEQUENCE [LARGE SCALE GENOMIC DNA]</scope>
    <source>
        <strain evidence="1 2">IL3000</strain>
    </source>
</reference>
<dbReference type="Proteomes" id="UP000000702">
    <property type="component" value="Unassembled WGS sequence"/>
</dbReference>
<gene>
    <name evidence="1" type="ORF">TCIL3000_0_49950</name>
</gene>
<name>F9WAV4_TRYCI</name>